<dbReference type="Proteomes" id="UP000194139">
    <property type="component" value="Chromosome"/>
</dbReference>
<comment type="similarity">
    <text evidence="1">Belongs to the LysR transcriptional regulatory family.</text>
</comment>
<sequence length="306" mass="34045">MPSRLPPLNAVRAFVAAARRLSFTLAAEDLHVTHGAISRQIKTLEEYLGVALFERRVRQVRLTPAGARFLAETAPALDQIAAASHDVMSHAPARAVRINVRPSFAVRWLIPRLSDFVRHYPGIEPQVITSTRPPDLAGAAFDVAIRRGLDDWPASLEMHPFLQDEALVVGAPALMRGIGEPRSLGSLTLLLSKTRRNDWDDWKKHAGILQLQPRHRIFFDHLHFVLQAAVDGLGFTIAPMSLLSNDLATGRLACALPHLRLPLMRYYYGRAPKAARETRLFTEWLEAQAPVSAPVPPLRSFPAARR</sequence>
<dbReference type="PANTHER" id="PTHR30537">
    <property type="entry name" value="HTH-TYPE TRANSCRIPTIONAL REGULATOR"/>
    <property type="match status" value="1"/>
</dbReference>
<keyword evidence="7" id="KW-1185">Reference proteome</keyword>
<dbReference type="InterPro" id="IPR036388">
    <property type="entry name" value="WH-like_DNA-bd_sf"/>
</dbReference>
<protein>
    <submittedName>
        <fullName evidence="6">LysR family transcriptional regulator</fullName>
    </submittedName>
</protein>
<dbReference type="InterPro" id="IPR000847">
    <property type="entry name" value="LysR_HTH_N"/>
</dbReference>
<dbReference type="InterPro" id="IPR058163">
    <property type="entry name" value="LysR-type_TF_proteobact-type"/>
</dbReference>
<dbReference type="SUPFAM" id="SSF46785">
    <property type="entry name" value="Winged helix' DNA-binding domain"/>
    <property type="match status" value="1"/>
</dbReference>
<dbReference type="InterPro" id="IPR005119">
    <property type="entry name" value="LysR_subst-bd"/>
</dbReference>
<dbReference type="SUPFAM" id="SSF53850">
    <property type="entry name" value="Periplasmic binding protein-like II"/>
    <property type="match status" value="1"/>
</dbReference>
<gene>
    <name evidence="6" type="ORF">CAL13_17390</name>
</gene>
<accession>A0A1W6Z376</accession>
<dbReference type="InterPro" id="IPR036390">
    <property type="entry name" value="WH_DNA-bd_sf"/>
</dbReference>
<keyword evidence="2" id="KW-0805">Transcription regulation</keyword>
<evidence type="ECO:0000256" key="3">
    <source>
        <dbReference type="ARBA" id="ARBA00023125"/>
    </source>
</evidence>
<name>A0A1W6Z376_9BORD</name>
<dbReference type="AlphaFoldDB" id="A0A1W6Z376"/>
<dbReference type="PRINTS" id="PR00039">
    <property type="entry name" value="HTHLYSR"/>
</dbReference>
<dbReference type="GO" id="GO:0043565">
    <property type="term" value="F:sequence-specific DNA binding"/>
    <property type="evidence" value="ECO:0007669"/>
    <property type="project" value="TreeGrafter"/>
</dbReference>
<evidence type="ECO:0000259" key="5">
    <source>
        <dbReference type="PROSITE" id="PS50931"/>
    </source>
</evidence>
<reference evidence="6 7" key="1">
    <citation type="submission" date="2017-05" db="EMBL/GenBank/DDBJ databases">
        <title>Complete and WGS of Bordetella genogroups.</title>
        <authorList>
            <person name="Spilker T."/>
            <person name="LiPuma J."/>
        </authorList>
    </citation>
    <scope>NUCLEOTIDE SEQUENCE [LARGE SCALE GENOMIC DNA]</scope>
    <source>
        <strain evidence="6 7">AU17164</strain>
    </source>
</reference>
<dbReference type="Pfam" id="PF00126">
    <property type="entry name" value="HTH_1"/>
    <property type="match status" value="1"/>
</dbReference>
<keyword evidence="4" id="KW-0804">Transcription</keyword>
<dbReference type="GO" id="GO:0006351">
    <property type="term" value="P:DNA-templated transcription"/>
    <property type="evidence" value="ECO:0007669"/>
    <property type="project" value="TreeGrafter"/>
</dbReference>
<dbReference type="EMBL" id="CP021109">
    <property type="protein sequence ID" value="ARP87788.1"/>
    <property type="molecule type" value="Genomic_DNA"/>
</dbReference>
<keyword evidence="3" id="KW-0238">DNA-binding</keyword>
<proteinExistence type="inferred from homology"/>
<evidence type="ECO:0000313" key="7">
    <source>
        <dbReference type="Proteomes" id="UP000194139"/>
    </source>
</evidence>
<dbReference type="Gene3D" id="1.10.10.10">
    <property type="entry name" value="Winged helix-like DNA-binding domain superfamily/Winged helix DNA-binding domain"/>
    <property type="match status" value="1"/>
</dbReference>
<evidence type="ECO:0000313" key="6">
    <source>
        <dbReference type="EMBL" id="ARP87788.1"/>
    </source>
</evidence>
<dbReference type="Pfam" id="PF03466">
    <property type="entry name" value="LysR_substrate"/>
    <property type="match status" value="1"/>
</dbReference>
<dbReference type="FunFam" id="1.10.10.10:FF:000038">
    <property type="entry name" value="Glycine cleavage system transcriptional activator"/>
    <property type="match status" value="1"/>
</dbReference>
<dbReference type="GO" id="GO:0003700">
    <property type="term" value="F:DNA-binding transcription factor activity"/>
    <property type="evidence" value="ECO:0007669"/>
    <property type="project" value="InterPro"/>
</dbReference>
<evidence type="ECO:0000256" key="2">
    <source>
        <dbReference type="ARBA" id="ARBA00023015"/>
    </source>
</evidence>
<dbReference type="PANTHER" id="PTHR30537:SF74">
    <property type="entry name" value="HTH-TYPE TRANSCRIPTIONAL REGULATOR TRPI"/>
    <property type="match status" value="1"/>
</dbReference>
<dbReference type="Gene3D" id="3.40.190.10">
    <property type="entry name" value="Periplasmic binding protein-like II"/>
    <property type="match status" value="2"/>
</dbReference>
<feature type="domain" description="HTH lysR-type" evidence="5">
    <location>
        <begin position="6"/>
        <end position="63"/>
    </location>
</feature>
<evidence type="ECO:0000256" key="1">
    <source>
        <dbReference type="ARBA" id="ARBA00009437"/>
    </source>
</evidence>
<organism evidence="6 7">
    <name type="scientific">Bordetella genomosp. 9</name>
    <dbReference type="NCBI Taxonomy" id="1416803"/>
    <lineage>
        <taxon>Bacteria</taxon>
        <taxon>Pseudomonadati</taxon>
        <taxon>Pseudomonadota</taxon>
        <taxon>Betaproteobacteria</taxon>
        <taxon>Burkholderiales</taxon>
        <taxon>Alcaligenaceae</taxon>
        <taxon>Bordetella</taxon>
    </lineage>
</organism>
<dbReference type="PROSITE" id="PS50931">
    <property type="entry name" value="HTH_LYSR"/>
    <property type="match status" value="1"/>
</dbReference>
<evidence type="ECO:0000256" key="4">
    <source>
        <dbReference type="ARBA" id="ARBA00023163"/>
    </source>
</evidence>